<organism evidence="2 3">
    <name type="scientific">Candidatus Eisenbergiella merdipullorum</name>
    <dbReference type="NCBI Taxonomy" id="2838553"/>
    <lineage>
        <taxon>Bacteria</taxon>
        <taxon>Bacillati</taxon>
        <taxon>Bacillota</taxon>
        <taxon>Clostridia</taxon>
        <taxon>Lachnospirales</taxon>
        <taxon>Lachnospiraceae</taxon>
        <taxon>Eisenbergiella</taxon>
    </lineage>
</organism>
<accession>A0A9D2L146</accession>
<gene>
    <name evidence="2" type="ORF">H9717_07540</name>
</gene>
<reference evidence="2" key="2">
    <citation type="submission" date="2021-04" db="EMBL/GenBank/DDBJ databases">
        <authorList>
            <person name="Gilroy R."/>
        </authorList>
    </citation>
    <scope>NUCLEOTIDE SEQUENCE</scope>
    <source>
        <strain evidence="2">CHK179-7159</strain>
    </source>
</reference>
<protein>
    <submittedName>
        <fullName evidence="2">Uncharacterized protein</fullName>
    </submittedName>
</protein>
<dbReference type="EMBL" id="DWYY01000079">
    <property type="protein sequence ID" value="HJA92956.1"/>
    <property type="molecule type" value="Genomic_DNA"/>
</dbReference>
<proteinExistence type="predicted"/>
<keyword evidence="1" id="KW-1133">Transmembrane helix</keyword>
<feature type="transmembrane region" description="Helical" evidence="1">
    <location>
        <begin position="7"/>
        <end position="26"/>
    </location>
</feature>
<dbReference type="Proteomes" id="UP000886858">
    <property type="component" value="Unassembled WGS sequence"/>
</dbReference>
<dbReference type="AlphaFoldDB" id="A0A9D2L146"/>
<feature type="transmembrane region" description="Helical" evidence="1">
    <location>
        <begin position="32"/>
        <end position="54"/>
    </location>
</feature>
<feature type="transmembrane region" description="Helical" evidence="1">
    <location>
        <begin position="90"/>
        <end position="109"/>
    </location>
</feature>
<keyword evidence="1" id="KW-0812">Transmembrane</keyword>
<comment type="caution">
    <text evidence="2">The sequence shown here is derived from an EMBL/GenBank/DDBJ whole genome shotgun (WGS) entry which is preliminary data.</text>
</comment>
<name>A0A9D2L146_9FIRM</name>
<feature type="transmembrane region" description="Helical" evidence="1">
    <location>
        <begin position="121"/>
        <end position="144"/>
    </location>
</feature>
<evidence type="ECO:0000256" key="1">
    <source>
        <dbReference type="SAM" id="Phobius"/>
    </source>
</evidence>
<sequence length="148" mass="16719">MKKSNLLEGILFILGGIILLYVALLTDTVLDSLLIGFAAGAISSGIVMTCKYFYWSTPKNKERYQEKIENEKIELHDELKTKLRDRSGRYAYTIGLMTVSISIAIFSILGSLEIIDNSRLIVLYLGGYLVFQIVIGIVIFNQLLKKYE</sequence>
<evidence type="ECO:0000313" key="3">
    <source>
        <dbReference type="Proteomes" id="UP000886858"/>
    </source>
</evidence>
<evidence type="ECO:0000313" key="2">
    <source>
        <dbReference type="EMBL" id="HJA92956.1"/>
    </source>
</evidence>
<reference evidence="2" key="1">
    <citation type="journal article" date="2021" name="PeerJ">
        <title>Extensive microbial diversity within the chicken gut microbiome revealed by metagenomics and culture.</title>
        <authorList>
            <person name="Gilroy R."/>
            <person name="Ravi A."/>
            <person name="Getino M."/>
            <person name="Pursley I."/>
            <person name="Horton D.L."/>
            <person name="Alikhan N.F."/>
            <person name="Baker D."/>
            <person name="Gharbi K."/>
            <person name="Hall N."/>
            <person name="Watson M."/>
            <person name="Adriaenssens E.M."/>
            <person name="Foster-Nyarko E."/>
            <person name="Jarju S."/>
            <person name="Secka A."/>
            <person name="Antonio M."/>
            <person name="Oren A."/>
            <person name="Chaudhuri R.R."/>
            <person name="La Ragione R."/>
            <person name="Hildebrand F."/>
            <person name="Pallen M.J."/>
        </authorList>
    </citation>
    <scope>NUCLEOTIDE SEQUENCE</scope>
    <source>
        <strain evidence="2">CHK179-7159</strain>
    </source>
</reference>
<keyword evidence="1" id="KW-0472">Membrane</keyword>